<evidence type="ECO:0000313" key="3">
    <source>
        <dbReference type="EnsemblMetazoa" id="KAF7494546.1"/>
    </source>
</evidence>
<sequence>MREKDQNPKFIETRPRSPKTSAADPISRYIREQLNAINDTNLLIYTEKESKINKIDLQSEVPVSAAMTVIVPNTTRPSMLQNPKFVAPFLMNKGARIDPRTTVEKIGEIYGSRIYTKPDEEIRNDILAKQAEKRMKIVDDQKQIDRNKLLQPKSDINYYRQYYDP</sequence>
<evidence type="ECO:0000256" key="1">
    <source>
        <dbReference type="SAM" id="MobiDB-lite"/>
    </source>
</evidence>
<gene>
    <name evidence="2" type="ORF">SSS_3534</name>
</gene>
<dbReference type="AlphaFoldDB" id="A0A834RDA0"/>
<dbReference type="EnsemblMetazoa" id="SSS_3534s_mrna">
    <property type="protein sequence ID" value="KAF7494546.1"/>
    <property type="gene ID" value="SSS_3534"/>
</dbReference>
<dbReference type="EMBL" id="WVUK01000053">
    <property type="protein sequence ID" value="KAF7494546.1"/>
    <property type="molecule type" value="Genomic_DNA"/>
</dbReference>
<proteinExistence type="predicted"/>
<reference evidence="2" key="2">
    <citation type="submission" date="2020-01" db="EMBL/GenBank/DDBJ databases">
        <authorList>
            <person name="Korhonen P.K.K."/>
            <person name="Guangxu M.G."/>
            <person name="Wang T.W."/>
            <person name="Stroehlein A.J.S."/>
            <person name="Young N.D."/>
            <person name="Ang C.-S.A."/>
            <person name="Fernando D.W.F."/>
            <person name="Lu H.L."/>
            <person name="Taylor S.T."/>
            <person name="Ehtesham M.E.M."/>
            <person name="Najaraj S.H.N."/>
            <person name="Harsha G.H.G."/>
            <person name="Madugundu A.M."/>
            <person name="Renuse S.R."/>
            <person name="Holt D.H."/>
            <person name="Pandey A.P."/>
            <person name="Papenfuss A.P."/>
            <person name="Gasser R.B.G."/>
            <person name="Fischer K.F."/>
        </authorList>
    </citation>
    <scope>NUCLEOTIDE SEQUENCE</scope>
    <source>
        <strain evidence="2">SSS_KF_BRIS2020</strain>
    </source>
</reference>
<reference evidence="3" key="3">
    <citation type="submission" date="2022-06" db="UniProtKB">
        <authorList>
            <consortium name="EnsemblMetazoa"/>
        </authorList>
    </citation>
    <scope>IDENTIFICATION</scope>
</reference>
<keyword evidence="4" id="KW-1185">Reference proteome</keyword>
<organism evidence="2">
    <name type="scientific">Sarcoptes scabiei</name>
    <name type="common">Itch mite</name>
    <name type="synonym">Acarus scabiei</name>
    <dbReference type="NCBI Taxonomy" id="52283"/>
    <lineage>
        <taxon>Eukaryota</taxon>
        <taxon>Metazoa</taxon>
        <taxon>Ecdysozoa</taxon>
        <taxon>Arthropoda</taxon>
        <taxon>Chelicerata</taxon>
        <taxon>Arachnida</taxon>
        <taxon>Acari</taxon>
        <taxon>Acariformes</taxon>
        <taxon>Sarcoptiformes</taxon>
        <taxon>Astigmata</taxon>
        <taxon>Psoroptidia</taxon>
        <taxon>Sarcoptoidea</taxon>
        <taxon>Sarcoptidae</taxon>
        <taxon>Sarcoptinae</taxon>
        <taxon>Sarcoptes</taxon>
    </lineage>
</organism>
<accession>A0A834RDA0</accession>
<evidence type="ECO:0000313" key="2">
    <source>
        <dbReference type="EMBL" id="KAF7494546.1"/>
    </source>
</evidence>
<feature type="region of interest" description="Disordered" evidence="1">
    <location>
        <begin position="1"/>
        <end position="23"/>
    </location>
</feature>
<protein>
    <submittedName>
        <fullName evidence="2 3">Uncharacterized protein</fullName>
    </submittedName>
</protein>
<feature type="compositionally biased region" description="Basic and acidic residues" evidence="1">
    <location>
        <begin position="1"/>
        <end position="15"/>
    </location>
</feature>
<name>A0A834RDA0_SARSC</name>
<dbReference type="Proteomes" id="UP000070412">
    <property type="component" value="Unassembled WGS sequence"/>
</dbReference>
<reference evidence="4" key="1">
    <citation type="journal article" date="2020" name="PLoS Negl. Trop. Dis.">
        <title>High-quality nuclear genome for Sarcoptes scabiei-A critical resource for a neglected parasite.</title>
        <authorList>
            <person name="Korhonen P.K."/>
            <person name="Gasser R.B."/>
            <person name="Ma G."/>
            <person name="Wang T."/>
            <person name="Stroehlein A.J."/>
            <person name="Young N.D."/>
            <person name="Ang C.S."/>
            <person name="Fernando D.D."/>
            <person name="Lu H.C."/>
            <person name="Taylor S."/>
            <person name="Reynolds S.L."/>
            <person name="Mofiz E."/>
            <person name="Najaraj S.H."/>
            <person name="Gowda H."/>
            <person name="Madugundu A."/>
            <person name="Renuse S."/>
            <person name="Holt D."/>
            <person name="Pandey A."/>
            <person name="Papenfuss A.T."/>
            <person name="Fischer K."/>
        </authorList>
    </citation>
    <scope>NUCLEOTIDE SEQUENCE [LARGE SCALE GENOMIC DNA]</scope>
</reference>
<evidence type="ECO:0000313" key="4">
    <source>
        <dbReference type="Proteomes" id="UP000070412"/>
    </source>
</evidence>